<evidence type="ECO:0000256" key="1">
    <source>
        <dbReference type="SAM" id="SignalP"/>
    </source>
</evidence>
<dbReference type="AlphaFoldDB" id="A0A6N8TBV4"/>
<gene>
    <name evidence="2" type="ORF">GR156_04990</name>
</gene>
<dbReference type="EMBL" id="WUML01000003">
    <property type="protein sequence ID" value="MXN99645.1"/>
    <property type="molecule type" value="Genomic_DNA"/>
</dbReference>
<proteinExistence type="predicted"/>
<sequence>MTSKAWAASRIAGILLAGFATTVPAMAQEVLSASSETGDMMTAHIAGPKRNAGWWEFTDVAQNGDELSKTHLCVGDKSEAVYSAFDQISGSSCSSKRFEKTAEGYTYTTVCGVPGMDNVTTQGTLTGDIATAYTMDEVKDISPAGDHARRTAKLIATDCPDDYADGDESTMNGMLKSSVLLGR</sequence>
<evidence type="ECO:0000313" key="2">
    <source>
        <dbReference type="EMBL" id="MXN99645.1"/>
    </source>
</evidence>
<protein>
    <recommendedName>
        <fullName evidence="4">DUF3617 family protein</fullName>
    </recommendedName>
</protein>
<evidence type="ECO:0000313" key="3">
    <source>
        <dbReference type="Proteomes" id="UP000440304"/>
    </source>
</evidence>
<keyword evidence="1" id="KW-0732">Signal</keyword>
<feature type="signal peptide" evidence="1">
    <location>
        <begin position="1"/>
        <end position="27"/>
    </location>
</feature>
<comment type="caution">
    <text evidence="2">The sequence shown here is derived from an EMBL/GenBank/DDBJ whole genome shotgun (WGS) entry which is preliminary data.</text>
</comment>
<evidence type="ECO:0008006" key="4">
    <source>
        <dbReference type="Google" id="ProtNLM"/>
    </source>
</evidence>
<name>A0A6N8TBV4_SHIZO</name>
<dbReference type="RefSeq" id="WP_160785056.1">
    <property type="nucleotide sequence ID" value="NZ_CP086610.1"/>
</dbReference>
<feature type="chain" id="PRO_5026900619" description="DUF3617 family protein" evidence="1">
    <location>
        <begin position="28"/>
        <end position="183"/>
    </location>
</feature>
<reference evidence="2 3" key="1">
    <citation type="submission" date="2019-12" db="EMBL/GenBank/DDBJ databases">
        <title>Shinella granuli gen. nov., sp. nov., and proposal of the reclassification of Zoogloea ramigera ATCC 19623 as Shinella zoogloeoides sp. nov.</title>
        <authorList>
            <person name="Gao J."/>
        </authorList>
    </citation>
    <scope>NUCLEOTIDE SEQUENCE [LARGE SCALE GENOMIC DNA]</scope>
    <source>
        <strain evidence="2 3">DSM 287</strain>
    </source>
</reference>
<organism evidence="2 3">
    <name type="scientific">Shinella zoogloeoides</name>
    <name type="common">Crabtreella saccharophila</name>
    <dbReference type="NCBI Taxonomy" id="352475"/>
    <lineage>
        <taxon>Bacteria</taxon>
        <taxon>Pseudomonadati</taxon>
        <taxon>Pseudomonadota</taxon>
        <taxon>Alphaproteobacteria</taxon>
        <taxon>Hyphomicrobiales</taxon>
        <taxon>Rhizobiaceae</taxon>
        <taxon>Shinella</taxon>
    </lineage>
</organism>
<dbReference type="Proteomes" id="UP000440304">
    <property type="component" value="Unassembled WGS sequence"/>
</dbReference>
<dbReference type="InterPro" id="IPR022061">
    <property type="entry name" value="DUF3617"/>
</dbReference>
<dbReference type="OrthoDB" id="8478818at2"/>
<accession>A0A6N8TBV4</accession>
<dbReference type="Pfam" id="PF12276">
    <property type="entry name" value="DUF3617"/>
    <property type="match status" value="1"/>
</dbReference>